<sequence length="256" mass="28445">MSRRFNFTGRVRIHKDDIRITIDSSNGSSICSVCLRLEEYSVPSDARVIVEAERGRALRLRHEWGYAGNALSSEGGCSAFDVSSMGDLEDVRFRVLVVEPSTSRLLAAAEGVEAHSNDDIQESQRSLLPIVMKDLYGGVWELEDMDGTPTLALDINLGTKNELKSSPVLFSILPGVVRAILVYQALERSDEEPDEDTGDSTSATRWLELGSKWAGFPCPGNAEYRDIDDWAQKAVTGFCREKKLRSRLCSFMSQED</sequence>
<accession>A0A6S5RUQ8</accession>
<reference evidence="1 2" key="1">
    <citation type="submission" date="2019-12" db="EMBL/GenBank/DDBJ databases">
        <title>complete genome sequences of Pseudomonas otitidis str. WP8-S17-CRE-03 isolated from wastewater treatment plant effluent.</title>
        <authorList>
            <person name="Sekizuka T."/>
            <person name="Itokawa K."/>
            <person name="Yatsu K."/>
            <person name="Inamine Y."/>
            <person name="Kuroda M."/>
        </authorList>
    </citation>
    <scope>NUCLEOTIDE SEQUENCE [LARGE SCALE GENOMIC DNA]</scope>
    <source>
        <strain evidence="1 2">WP8-S17-CRE-03</strain>
    </source>
</reference>
<name>A0A6S5RUQ8_9GAMM</name>
<organism evidence="1 2">
    <name type="scientific">Metapseudomonas otitidis</name>
    <dbReference type="NCBI Taxonomy" id="319939"/>
    <lineage>
        <taxon>Bacteria</taxon>
        <taxon>Pseudomonadati</taxon>
        <taxon>Pseudomonadota</taxon>
        <taxon>Gammaproteobacteria</taxon>
        <taxon>Pseudomonadales</taxon>
        <taxon>Pseudomonadaceae</taxon>
        <taxon>Metapseudomonas</taxon>
    </lineage>
</organism>
<gene>
    <name evidence="1" type="ORF">WP8S17C03_44790</name>
</gene>
<dbReference type="AlphaFoldDB" id="A0A6S5RUQ8"/>
<dbReference type="Proteomes" id="UP000515591">
    <property type="component" value="Chromosome"/>
</dbReference>
<evidence type="ECO:0000313" key="1">
    <source>
        <dbReference type="EMBL" id="BBT18430.1"/>
    </source>
</evidence>
<protein>
    <submittedName>
        <fullName evidence="1">Uncharacterized protein</fullName>
    </submittedName>
</protein>
<dbReference type="EMBL" id="AP022213">
    <property type="protein sequence ID" value="BBT18430.1"/>
    <property type="molecule type" value="Genomic_DNA"/>
</dbReference>
<dbReference type="RefSeq" id="WP_182850836.1">
    <property type="nucleotide sequence ID" value="NZ_AP022213.1"/>
</dbReference>
<proteinExistence type="predicted"/>
<evidence type="ECO:0000313" key="2">
    <source>
        <dbReference type="Proteomes" id="UP000515591"/>
    </source>
</evidence>